<name>A0A382GIH2_9ZZZZ</name>
<feature type="non-terminal residue" evidence="2">
    <location>
        <position position="267"/>
    </location>
</feature>
<evidence type="ECO:0000313" key="2">
    <source>
        <dbReference type="EMBL" id="SVB74682.1"/>
    </source>
</evidence>
<feature type="domain" description="Glucose/Sorbosone dehydrogenase" evidence="1">
    <location>
        <begin position="55"/>
        <end position="267"/>
    </location>
</feature>
<gene>
    <name evidence="2" type="ORF">METZ01_LOCUS227536</name>
</gene>
<accession>A0A382GIH2</accession>
<reference evidence="2" key="1">
    <citation type="submission" date="2018-05" db="EMBL/GenBank/DDBJ databases">
        <authorList>
            <person name="Lanie J.A."/>
            <person name="Ng W.-L."/>
            <person name="Kazmierczak K.M."/>
            <person name="Andrzejewski T.M."/>
            <person name="Davidsen T.M."/>
            <person name="Wayne K.J."/>
            <person name="Tettelin H."/>
            <person name="Glass J.I."/>
            <person name="Rusch D."/>
            <person name="Podicherti R."/>
            <person name="Tsui H.-C.T."/>
            <person name="Winkler M.E."/>
        </authorList>
    </citation>
    <scope>NUCLEOTIDE SEQUENCE</scope>
</reference>
<evidence type="ECO:0000259" key="1">
    <source>
        <dbReference type="Pfam" id="PF07995"/>
    </source>
</evidence>
<dbReference type="PANTHER" id="PTHR19328:SF75">
    <property type="entry name" value="ALDOSE SUGAR DEHYDROGENASE YLII"/>
    <property type="match status" value="1"/>
</dbReference>
<dbReference type="AlphaFoldDB" id="A0A382GIH2"/>
<dbReference type="SUPFAM" id="SSF50952">
    <property type="entry name" value="Soluble quinoprotein glucose dehydrogenase"/>
    <property type="match status" value="1"/>
</dbReference>
<proteinExistence type="predicted"/>
<sequence length="267" mass="29288">MIRTRPVSIVVGLAVLVGTPTLGHLRDSHSDHQSTIEVFRSVEHDYRLVTVAENLDHPWAIAFLPGGDVLVTERPGRLRIIRNGTLLPDSVPGVPEVLARGQGGLMDVVPHPDFASNRFLYLSYSKPTGERQATSAVIRGRFENDTLTDVEEIFVAVSQGNGHYGCRLAFDADGYLFITTGDRQAPPRGDLATHPAQDLSNHHGTVNRIHDDGRVPEDNPFVGREGAQPEIWSYGHRNPQGLVIDHATNNIWVTEHGPQGGDELNLV</sequence>
<dbReference type="InterPro" id="IPR012938">
    <property type="entry name" value="Glc/Sorbosone_DH"/>
</dbReference>
<dbReference type="Gene3D" id="2.120.10.30">
    <property type="entry name" value="TolB, C-terminal domain"/>
    <property type="match status" value="1"/>
</dbReference>
<organism evidence="2">
    <name type="scientific">marine metagenome</name>
    <dbReference type="NCBI Taxonomy" id="408172"/>
    <lineage>
        <taxon>unclassified sequences</taxon>
        <taxon>metagenomes</taxon>
        <taxon>ecological metagenomes</taxon>
    </lineage>
</organism>
<dbReference type="InterPro" id="IPR011042">
    <property type="entry name" value="6-blade_b-propeller_TolB-like"/>
</dbReference>
<dbReference type="InterPro" id="IPR011041">
    <property type="entry name" value="Quinoprot_gluc/sorb_DH_b-prop"/>
</dbReference>
<dbReference type="Pfam" id="PF07995">
    <property type="entry name" value="GSDH"/>
    <property type="match status" value="1"/>
</dbReference>
<protein>
    <recommendedName>
        <fullName evidence="1">Glucose/Sorbosone dehydrogenase domain-containing protein</fullName>
    </recommendedName>
</protein>
<dbReference type="PANTHER" id="PTHR19328">
    <property type="entry name" value="HEDGEHOG-INTERACTING PROTEIN"/>
    <property type="match status" value="1"/>
</dbReference>
<dbReference type="EMBL" id="UINC01055610">
    <property type="protein sequence ID" value="SVB74682.1"/>
    <property type="molecule type" value="Genomic_DNA"/>
</dbReference>